<evidence type="ECO:0000313" key="2">
    <source>
        <dbReference type="EMBL" id="MDS0296017.1"/>
    </source>
</evidence>
<proteinExistence type="predicted"/>
<comment type="caution">
    <text evidence="2">The sequence shown here is derived from an EMBL/GenBank/DDBJ whole genome shotgun (WGS) entry which is preliminary data.</text>
</comment>
<dbReference type="EMBL" id="JAMQOQ010000005">
    <property type="protein sequence ID" value="MDS0296017.1"/>
    <property type="molecule type" value="Genomic_DNA"/>
</dbReference>
<accession>A0ABU2G5F0</accession>
<keyword evidence="3" id="KW-1185">Reference proteome</keyword>
<feature type="region of interest" description="Disordered" evidence="1">
    <location>
        <begin position="1"/>
        <end position="22"/>
    </location>
</feature>
<protein>
    <submittedName>
        <fullName evidence="2">Uncharacterized protein</fullName>
    </submittedName>
</protein>
<evidence type="ECO:0000313" key="3">
    <source>
        <dbReference type="Proteomes" id="UP001254813"/>
    </source>
</evidence>
<feature type="region of interest" description="Disordered" evidence="1">
    <location>
        <begin position="196"/>
        <end position="218"/>
    </location>
</feature>
<feature type="compositionally biased region" description="Low complexity" evidence="1">
    <location>
        <begin position="197"/>
        <end position="210"/>
    </location>
</feature>
<organism evidence="2 3">
    <name type="scientific">Halogeometricum luteum</name>
    <dbReference type="NCBI Taxonomy" id="2950537"/>
    <lineage>
        <taxon>Archaea</taxon>
        <taxon>Methanobacteriati</taxon>
        <taxon>Methanobacteriota</taxon>
        <taxon>Stenosarchaea group</taxon>
        <taxon>Halobacteria</taxon>
        <taxon>Halobacteriales</taxon>
        <taxon>Haloferacaceae</taxon>
        <taxon>Halogeometricum</taxon>
    </lineage>
</organism>
<name>A0ABU2G5F0_9EURY</name>
<dbReference type="Proteomes" id="UP001254813">
    <property type="component" value="Unassembled WGS sequence"/>
</dbReference>
<feature type="compositionally biased region" description="Acidic residues" evidence="1">
    <location>
        <begin position="64"/>
        <end position="81"/>
    </location>
</feature>
<reference evidence="2 3" key="1">
    <citation type="submission" date="2022-06" db="EMBL/GenBank/DDBJ databases">
        <title>Halogeometricum sp. a new haloarchaeum isolate from saline soil.</title>
        <authorList>
            <person name="Strakova D."/>
            <person name="Galisteo C."/>
            <person name="Sanchez-Porro C."/>
            <person name="Ventosa A."/>
        </authorList>
    </citation>
    <scope>NUCLEOTIDE SEQUENCE [LARGE SCALE GENOMIC DNA]</scope>
    <source>
        <strain evidence="3">S3BR25-2</strain>
    </source>
</reference>
<dbReference type="Pfam" id="PF24373">
    <property type="entry name" value="DUF7529"/>
    <property type="match status" value="1"/>
</dbReference>
<dbReference type="InterPro" id="IPR055951">
    <property type="entry name" value="DUF7529"/>
</dbReference>
<feature type="region of interest" description="Disordered" evidence="1">
    <location>
        <begin position="54"/>
        <end position="81"/>
    </location>
</feature>
<feature type="compositionally biased region" description="Basic and acidic residues" evidence="1">
    <location>
        <begin position="11"/>
        <end position="22"/>
    </location>
</feature>
<gene>
    <name evidence="2" type="ORF">NDI79_17725</name>
</gene>
<dbReference type="RefSeq" id="WP_310929999.1">
    <property type="nucleotide sequence ID" value="NZ_JAMQOQ010000005.1"/>
</dbReference>
<sequence>MVEAGDEDVSEAERIASGADRRREAWGATLEEMDALADEFEADGWRTLRIAAGDCGPFGPSAEAESEDGDGDENENENEGDGEAFGLAYVVPGDDAEEVSELFERASFPEYEVYRAENDGLMYTVTALFAPDIETAVFVAGAWELRNALGCATAAAETGLMYTRLQKLDGTVVGVVEHEEPEKFFPDLDAVRRHASGADAADVGASDDATGGAGDASE</sequence>
<feature type="compositionally biased region" description="Acidic residues" evidence="1">
    <location>
        <begin position="1"/>
        <end position="10"/>
    </location>
</feature>
<evidence type="ECO:0000256" key="1">
    <source>
        <dbReference type="SAM" id="MobiDB-lite"/>
    </source>
</evidence>